<name>A0A396HX26_MEDTR</name>
<protein>
    <recommendedName>
        <fullName evidence="3">Transmembrane protein</fullName>
    </recommendedName>
</protein>
<reference evidence="2" key="1">
    <citation type="journal article" date="2018" name="Nat. Plants">
        <title>Whole-genome landscape of Medicago truncatula symbiotic genes.</title>
        <authorList>
            <person name="Pecrix Y."/>
            <person name="Gamas P."/>
            <person name="Carrere S."/>
        </authorList>
    </citation>
    <scope>NUCLEOTIDE SEQUENCE</scope>
    <source>
        <tissue evidence="2">Leaves</tissue>
    </source>
</reference>
<evidence type="ECO:0000256" key="1">
    <source>
        <dbReference type="SAM" id="Phobius"/>
    </source>
</evidence>
<comment type="caution">
    <text evidence="2">The sequence shown here is derived from an EMBL/GenBank/DDBJ whole genome shotgun (WGS) entry which is preliminary data.</text>
</comment>
<sequence>MFLIKFVLVIFTYKFHQCNIDGKNITLMKHEDNITSFNNVLLNTYFIKLTIVLNVYMYFFITNHRIEQTALSDNEILDN</sequence>
<dbReference type="Proteomes" id="UP000265566">
    <property type="component" value="Chromosome 5"/>
</dbReference>
<keyword evidence="1" id="KW-1133">Transmembrane helix</keyword>
<keyword evidence="1" id="KW-0472">Membrane</keyword>
<accession>A0A396HX26</accession>
<keyword evidence="1" id="KW-0812">Transmembrane</keyword>
<evidence type="ECO:0008006" key="3">
    <source>
        <dbReference type="Google" id="ProtNLM"/>
    </source>
</evidence>
<gene>
    <name evidence="2" type="ORF">MtrunA17_Chr5g0445391</name>
</gene>
<dbReference type="EMBL" id="PSQE01000005">
    <property type="protein sequence ID" value="RHN57902.1"/>
    <property type="molecule type" value="Genomic_DNA"/>
</dbReference>
<feature type="transmembrane region" description="Helical" evidence="1">
    <location>
        <begin position="40"/>
        <end position="61"/>
    </location>
</feature>
<organism evidence="2">
    <name type="scientific">Medicago truncatula</name>
    <name type="common">Barrel medic</name>
    <name type="synonym">Medicago tribuloides</name>
    <dbReference type="NCBI Taxonomy" id="3880"/>
    <lineage>
        <taxon>Eukaryota</taxon>
        <taxon>Viridiplantae</taxon>
        <taxon>Streptophyta</taxon>
        <taxon>Embryophyta</taxon>
        <taxon>Tracheophyta</taxon>
        <taxon>Spermatophyta</taxon>
        <taxon>Magnoliopsida</taxon>
        <taxon>eudicotyledons</taxon>
        <taxon>Gunneridae</taxon>
        <taxon>Pentapetalae</taxon>
        <taxon>rosids</taxon>
        <taxon>fabids</taxon>
        <taxon>Fabales</taxon>
        <taxon>Fabaceae</taxon>
        <taxon>Papilionoideae</taxon>
        <taxon>50 kb inversion clade</taxon>
        <taxon>NPAAA clade</taxon>
        <taxon>Hologalegina</taxon>
        <taxon>IRL clade</taxon>
        <taxon>Trifolieae</taxon>
        <taxon>Medicago</taxon>
    </lineage>
</organism>
<dbReference type="Gramene" id="rna33493">
    <property type="protein sequence ID" value="RHN57902.1"/>
    <property type="gene ID" value="gene33493"/>
</dbReference>
<proteinExistence type="predicted"/>
<evidence type="ECO:0000313" key="2">
    <source>
        <dbReference type="EMBL" id="RHN57902.1"/>
    </source>
</evidence>
<dbReference type="AlphaFoldDB" id="A0A396HX26"/>